<keyword evidence="3" id="KW-1185">Reference proteome</keyword>
<dbReference type="PANTHER" id="PTHR47843:SF2">
    <property type="entry name" value="BTB DOMAIN-CONTAINING PROTEIN"/>
    <property type="match status" value="1"/>
</dbReference>
<dbReference type="STRING" id="50376.A0A517LJX3"/>
<dbReference type="SUPFAM" id="SSF54695">
    <property type="entry name" value="POZ domain"/>
    <property type="match status" value="1"/>
</dbReference>
<dbReference type="AlphaFoldDB" id="A0A517LJX3"/>
<protein>
    <recommendedName>
        <fullName evidence="1">BTB domain-containing protein</fullName>
    </recommendedName>
</protein>
<evidence type="ECO:0000259" key="1">
    <source>
        <dbReference type="PROSITE" id="PS50097"/>
    </source>
</evidence>
<dbReference type="PANTHER" id="PTHR47843">
    <property type="entry name" value="BTB DOMAIN-CONTAINING PROTEIN-RELATED"/>
    <property type="match status" value="1"/>
</dbReference>
<dbReference type="InterPro" id="IPR011333">
    <property type="entry name" value="SKP1/BTB/POZ_sf"/>
</dbReference>
<sequence length="278" mass="32384">MKSLLAEIEQPMYYLSDLDLLHGRRLTSSSHGKSITVCVGQHDEDGEVENFIVHEELIRAQSPFFEAAMARDWPESKARLVTLDTDSPDVFGLYVNWIYRHRIYLEPLPTTSAGHDVPEVVPNGGGTVSDEVLELFRARHNLLVRAYILGDKILDRDFQDAVIDGLIDFSRRRNVWPIRQVKVIFENTLEKSPLRTLLVHMCSFNKHADRFKDPAFMQYLTAEALFDIAADLMDNRDHRRDEFDAPFWGNNLCRYHIHEKEGRSCYRQRYRRSWGPMS</sequence>
<dbReference type="Proteomes" id="UP000316270">
    <property type="component" value="Chromosome 14"/>
</dbReference>
<proteinExistence type="predicted"/>
<dbReference type="CDD" id="cd18186">
    <property type="entry name" value="BTB_POZ_ZBTB_KLHL-like"/>
    <property type="match status" value="1"/>
</dbReference>
<reference evidence="2 3" key="1">
    <citation type="submission" date="2019-07" db="EMBL/GenBank/DDBJ databases">
        <title>Finished genome of Venturia effusa.</title>
        <authorList>
            <person name="Young C.A."/>
            <person name="Cox M.P."/>
            <person name="Ganley A.R.D."/>
            <person name="David W.J."/>
        </authorList>
    </citation>
    <scope>NUCLEOTIDE SEQUENCE [LARGE SCALE GENOMIC DNA]</scope>
    <source>
        <strain evidence="3">albino</strain>
    </source>
</reference>
<dbReference type="EMBL" id="CP042198">
    <property type="protein sequence ID" value="QDS75942.1"/>
    <property type="molecule type" value="Genomic_DNA"/>
</dbReference>
<feature type="domain" description="BTB" evidence="1">
    <location>
        <begin position="33"/>
        <end position="107"/>
    </location>
</feature>
<dbReference type="PROSITE" id="PS50097">
    <property type="entry name" value="BTB"/>
    <property type="match status" value="1"/>
</dbReference>
<evidence type="ECO:0000313" key="2">
    <source>
        <dbReference type="EMBL" id="QDS75942.1"/>
    </source>
</evidence>
<dbReference type="InterPro" id="IPR000210">
    <property type="entry name" value="BTB/POZ_dom"/>
</dbReference>
<name>A0A517LJX3_9PEZI</name>
<evidence type="ECO:0000313" key="3">
    <source>
        <dbReference type="Proteomes" id="UP000316270"/>
    </source>
</evidence>
<accession>A0A517LJX3</accession>
<dbReference type="Gene3D" id="3.30.710.10">
    <property type="entry name" value="Potassium Channel Kv1.1, Chain A"/>
    <property type="match status" value="1"/>
</dbReference>
<dbReference type="OrthoDB" id="1022638at2759"/>
<gene>
    <name evidence="2" type="ORF">FKW77_003205</name>
</gene>
<organism evidence="2 3">
    <name type="scientific">Venturia effusa</name>
    <dbReference type="NCBI Taxonomy" id="50376"/>
    <lineage>
        <taxon>Eukaryota</taxon>
        <taxon>Fungi</taxon>
        <taxon>Dikarya</taxon>
        <taxon>Ascomycota</taxon>
        <taxon>Pezizomycotina</taxon>
        <taxon>Dothideomycetes</taxon>
        <taxon>Pleosporomycetidae</taxon>
        <taxon>Venturiales</taxon>
        <taxon>Venturiaceae</taxon>
        <taxon>Venturia</taxon>
    </lineage>
</organism>